<dbReference type="HOGENOM" id="CLU_959492_0_0_11"/>
<evidence type="ECO:0000259" key="1">
    <source>
        <dbReference type="Pfam" id="PF00656"/>
    </source>
</evidence>
<dbReference type="GO" id="GO:0004197">
    <property type="term" value="F:cysteine-type endopeptidase activity"/>
    <property type="evidence" value="ECO:0007669"/>
    <property type="project" value="InterPro"/>
</dbReference>
<protein>
    <recommendedName>
        <fullName evidence="1">Peptidase C14 caspase domain-containing protein</fullName>
    </recommendedName>
</protein>
<dbReference type="Pfam" id="PF00656">
    <property type="entry name" value="Peptidase_C14"/>
    <property type="match status" value="1"/>
</dbReference>
<dbReference type="GeneID" id="32469444"/>
<gene>
    <name evidence="2" type="ORF">SIRAN5598</name>
</gene>
<proteinExistence type="predicted"/>
<dbReference type="InterPro" id="IPR011600">
    <property type="entry name" value="Pept_C14_caspase"/>
</dbReference>
<dbReference type="EMBL" id="LK022848">
    <property type="protein sequence ID" value="CDR08959.1"/>
    <property type="molecule type" value="Genomic_DNA"/>
</dbReference>
<evidence type="ECO:0000313" key="2">
    <source>
        <dbReference type="EMBL" id="CDR08959.1"/>
    </source>
</evidence>
<accession>A0A061A0Q1</accession>
<feature type="domain" description="Peptidase C14 caspase" evidence="1">
    <location>
        <begin position="2"/>
        <end position="108"/>
    </location>
</feature>
<organism evidence="2">
    <name type="scientific">Streptomyces iranensis</name>
    <dbReference type="NCBI Taxonomy" id="576784"/>
    <lineage>
        <taxon>Bacteria</taxon>
        <taxon>Bacillati</taxon>
        <taxon>Actinomycetota</taxon>
        <taxon>Actinomycetes</taxon>
        <taxon>Kitasatosporales</taxon>
        <taxon>Streptomycetaceae</taxon>
        <taxon>Streptomyces</taxon>
        <taxon>Streptomyces violaceusniger group</taxon>
    </lineage>
</organism>
<reference evidence="2" key="1">
    <citation type="submission" date="2014-05" db="EMBL/GenBank/DDBJ databases">
        <authorList>
            <person name="Horn Fabian"/>
        </authorList>
    </citation>
    <scope>NUCLEOTIDE SEQUENCE</scope>
</reference>
<dbReference type="AlphaFoldDB" id="A0A061A0Q1"/>
<dbReference type="GO" id="GO:0006508">
    <property type="term" value="P:proteolysis"/>
    <property type="evidence" value="ECO:0007669"/>
    <property type="project" value="InterPro"/>
</dbReference>
<sequence length="290" mass="31557">MVFLIDACREGIEQDSMGPAGIEGWSRRKREAAQHRKVAYVYACSPGQFALFVQEGETVRDGTDIGTSPGESFSLFSRAVCDVVTNLPHTMHLAEFEEATQQRIAELHTAYRKSRPLQRIRVRTDAEKSGFLVLPGPVRDALKDVSVSLAAHLSVTYETSVGSLREDPTSRRFAAVVPDSFSAQATSSQVKFQAVSASRSRTAAGSSASASASNAANLGLVRLDPPRMTLQGFQCVDPAGAGQLIRGQDRQHGRGLRPRGRRCQIGSPFVRCPRAVQLAGRLLRHVDRPQ</sequence>
<name>A0A061A0Q1_9ACTN</name>